<evidence type="ECO:0000313" key="2">
    <source>
        <dbReference type="EMBL" id="CAG9186205.1"/>
    </source>
</evidence>
<gene>
    <name evidence="2" type="ORF">LMG23994_06113</name>
</gene>
<accession>A0ABM8Y0J3</accession>
<feature type="signal peptide" evidence="1">
    <location>
        <begin position="1"/>
        <end position="23"/>
    </location>
</feature>
<evidence type="ECO:0000256" key="1">
    <source>
        <dbReference type="SAM" id="SignalP"/>
    </source>
</evidence>
<comment type="caution">
    <text evidence="2">The sequence shown here is derived from an EMBL/GenBank/DDBJ whole genome shotgun (WGS) entry which is preliminary data.</text>
</comment>
<reference evidence="2 3" key="1">
    <citation type="submission" date="2021-08" db="EMBL/GenBank/DDBJ databases">
        <authorList>
            <person name="Peeters C."/>
        </authorList>
    </citation>
    <scope>NUCLEOTIDE SEQUENCE [LARGE SCALE GENOMIC DNA]</scope>
    <source>
        <strain evidence="2 3">LMG 23994</strain>
    </source>
</reference>
<keyword evidence="3" id="KW-1185">Reference proteome</keyword>
<protein>
    <recommendedName>
        <fullName evidence="4">Lipoprotein</fullName>
    </recommendedName>
</protein>
<organism evidence="2 3">
    <name type="scientific">Cupriavidus pinatubonensis</name>
    <dbReference type="NCBI Taxonomy" id="248026"/>
    <lineage>
        <taxon>Bacteria</taxon>
        <taxon>Pseudomonadati</taxon>
        <taxon>Pseudomonadota</taxon>
        <taxon>Betaproteobacteria</taxon>
        <taxon>Burkholderiales</taxon>
        <taxon>Burkholderiaceae</taxon>
        <taxon>Cupriavidus</taxon>
    </lineage>
</organism>
<name>A0ABM8Y0J3_9BURK</name>
<keyword evidence="1" id="KW-0732">Signal</keyword>
<dbReference type="Proteomes" id="UP000701702">
    <property type="component" value="Unassembled WGS sequence"/>
</dbReference>
<proteinExistence type="predicted"/>
<evidence type="ECO:0008006" key="4">
    <source>
        <dbReference type="Google" id="ProtNLM"/>
    </source>
</evidence>
<dbReference type="EMBL" id="CAJZAF010000048">
    <property type="protein sequence ID" value="CAG9186205.1"/>
    <property type="molecule type" value="Genomic_DNA"/>
</dbReference>
<sequence length="240" mass="25021">MPIQPITKVMVAIVLATSLAACGGGDGGGSPQTPPAPTTFSFPLDSAMSSIAQSSHQFTVTGKDSTGTTWSAAVSLSPGAPAMFEGQQAKTTNQTVTISRNGTQVAQSQEDLFFSVSPFKALGSKGLTGDYSVASDQHDLPVSASPPPGGQVPSPLDTIRTYKDSTKTVLTAITTRTWTLTRDPNAFQEPVAWFCINSVTDLLPGTDVVTETDCYKFDTSGNVLAFMLLGTFGGQSVTLQ</sequence>
<feature type="chain" id="PRO_5047355003" description="Lipoprotein" evidence="1">
    <location>
        <begin position="24"/>
        <end position="240"/>
    </location>
</feature>
<evidence type="ECO:0000313" key="3">
    <source>
        <dbReference type="Proteomes" id="UP000701702"/>
    </source>
</evidence>